<organism evidence="1">
    <name type="scientific">viral metagenome</name>
    <dbReference type="NCBI Taxonomy" id="1070528"/>
    <lineage>
        <taxon>unclassified sequences</taxon>
        <taxon>metagenomes</taxon>
        <taxon>organismal metagenomes</taxon>
    </lineage>
</organism>
<sequence length="110" mass="12392">MAGTRNKQMYGDFCRQRKEVEKQSELWIENTFSNPAFPCGVNSQYMPANRLSSNAVDLETNLFGIGSNNYIFSTATPTPSFTSMPTVMFVPTTNVYIPKLPPYLQGQRPL</sequence>
<evidence type="ECO:0000313" key="1">
    <source>
        <dbReference type="EMBL" id="QHT85261.1"/>
    </source>
</evidence>
<reference evidence="1" key="1">
    <citation type="journal article" date="2020" name="Nature">
        <title>Giant virus diversity and host interactions through global metagenomics.</title>
        <authorList>
            <person name="Schulz F."/>
            <person name="Roux S."/>
            <person name="Paez-Espino D."/>
            <person name="Jungbluth S."/>
            <person name="Walsh D.A."/>
            <person name="Denef V.J."/>
            <person name="McMahon K.D."/>
            <person name="Konstantinidis K.T."/>
            <person name="Eloe-Fadrosh E.A."/>
            <person name="Kyrpides N.C."/>
            <person name="Woyke T."/>
        </authorList>
    </citation>
    <scope>NUCLEOTIDE SEQUENCE</scope>
    <source>
        <strain evidence="1">GVMAG-M-3300023184-17</strain>
    </source>
</reference>
<accession>A0A6C0HWY9</accession>
<protein>
    <submittedName>
        <fullName evidence="1">Uncharacterized protein</fullName>
    </submittedName>
</protein>
<name>A0A6C0HWY9_9ZZZZ</name>
<dbReference type="AlphaFoldDB" id="A0A6C0HWY9"/>
<proteinExistence type="predicted"/>
<dbReference type="EMBL" id="MN740041">
    <property type="protein sequence ID" value="QHT85261.1"/>
    <property type="molecule type" value="Genomic_DNA"/>
</dbReference>